<keyword evidence="3" id="KW-1185">Reference proteome</keyword>
<protein>
    <recommendedName>
        <fullName evidence="4">PE-PPE domain-containing protein</fullName>
    </recommendedName>
</protein>
<feature type="region of interest" description="Disordered" evidence="1">
    <location>
        <begin position="330"/>
        <end position="441"/>
    </location>
</feature>
<evidence type="ECO:0008006" key="4">
    <source>
        <dbReference type="Google" id="ProtNLM"/>
    </source>
</evidence>
<evidence type="ECO:0000313" key="3">
    <source>
        <dbReference type="Proteomes" id="UP000325690"/>
    </source>
</evidence>
<gene>
    <name evidence="2" type="ORF">MPHL21000_12625</name>
</gene>
<organism evidence="2 3">
    <name type="scientific">Mycolicibacterium phlei DSM 43239 = CCUG 21000</name>
    <dbReference type="NCBI Taxonomy" id="1226750"/>
    <lineage>
        <taxon>Bacteria</taxon>
        <taxon>Bacillati</taxon>
        <taxon>Actinomycetota</taxon>
        <taxon>Actinomycetes</taxon>
        <taxon>Mycobacteriales</taxon>
        <taxon>Mycobacteriaceae</taxon>
        <taxon>Mycolicibacterium</taxon>
    </lineage>
</organism>
<dbReference type="Proteomes" id="UP000325690">
    <property type="component" value="Unassembled WGS sequence"/>
</dbReference>
<evidence type="ECO:0000256" key="1">
    <source>
        <dbReference type="SAM" id="MobiDB-lite"/>
    </source>
</evidence>
<evidence type="ECO:0000313" key="2">
    <source>
        <dbReference type="EMBL" id="KAB7756111.1"/>
    </source>
</evidence>
<accession>A0A5N5V2J2</accession>
<dbReference type="EMBL" id="ANBP01000014">
    <property type="protein sequence ID" value="KAB7756111.1"/>
    <property type="molecule type" value="Genomic_DNA"/>
</dbReference>
<comment type="caution">
    <text evidence="2">The sequence shown here is derived from an EMBL/GenBank/DDBJ whole genome shotgun (WGS) entry which is preliminary data.</text>
</comment>
<feature type="compositionally biased region" description="Acidic residues" evidence="1">
    <location>
        <begin position="359"/>
        <end position="378"/>
    </location>
</feature>
<feature type="compositionally biased region" description="Low complexity" evidence="1">
    <location>
        <begin position="432"/>
        <end position="441"/>
    </location>
</feature>
<name>A0A5N5V2J2_MYCPH</name>
<sequence length="441" mass="45832">MGAGVITASHLVPVPQTGVEAAPSPQVSLRASAQPLLGQFDPAQFVQAFIDGTIEAYLRPGPVPYTPVDGPLDGLSRIGQGLAATGLRFGTAMVLTPLGLLELAAAYSLGDTARVLEVIENLTDGPLWVVDPALYGLRDALPAPLGGADGIIENLRNELWKATQEINAIVADPQQAVADFIDGVLLAYSRPAPVPYTPVSGPIGGVERIVQGVIASGMRLVYAGLLTPLGVLQLAGTILAGDTEGALDIVENLVDGPLWVADPLLYGLRDALPAPLGGPNQLIANLRLDLWRITQRINEAIRDAVLPESSAPSAITSIPDDRSARSVAVTLDESPKDEIASAPESDEPKSEAPQSDTGNDTEAEVEAEVDVDLEDDTETGAKLIRPSLNFSPSAAADEDGQESENTGQDTEEETATVTPADDTGASDDSGDTDSTGSESDE</sequence>
<dbReference type="AlphaFoldDB" id="A0A5N5V2J2"/>
<reference evidence="2 3" key="1">
    <citation type="submission" date="2012-10" db="EMBL/GenBank/DDBJ databases">
        <title>The draft sequence of the Mycobacterium pheli genome.</title>
        <authorList>
            <person name="Pettersson B.M.F."/>
            <person name="Das S."/>
            <person name="Dasgupta S."/>
            <person name="Bhattacharya A."/>
            <person name="Kirsebom L.A."/>
        </authorList>
    </citation>
    <scope>NUCLEOTIDE SEQUENCE [LARGE SCALE GENOMIC DNA]</scope>
    <source>
        <strain evidence="2 3">CCUG 21000</strain>
    </source>
</reference>
<proteinExistence type="predicted"/>